<evidence type="ECO:0000313" key="2">
    <source>
        <dbReference type="EMBL" id="KAK3602333.1"/>
    </source>
</evidence>
<dbReference type="Proteomes" id="UP001195483">
    <property type="component" value="Unassembled WGS sequence"/>
</dbReference>
<gene>
    <name evidence="2" type="ORF">CHS0354_007125</name>
</gene>
<feature type="region of interest" description="Disordered" evidence="1">
    <location>
        <begin position="284"/>
        <end position="304"/>
    </location>
</feature>
<reference evidence="2" key="3">
    <citation type="submission" date="2023-05" db="EMBL/GenBank/DDBJ databases">
        <authorList>
            <person name="Smith C.H."/>
        </authorList>
    </citation>
    <scope>NUCLEOTIDE SEQUENCE</scope>
    <source>
        <strain evidence="2">CHS0354</strain>
        <tissue evidence="2">Mantle</tissue>
    </source>
</reference>
<reference evidence="2" key="1">
    <citation type="journal article" date="2021" name="Genome Biol. Evol.">
        <title>A High-Quality Reference Genome for a Parasitic Bivalve with Doubly Uniparental Inheritance (Bivalvia: Unionida).</title>
        <authorList>
            <person name="Smith C.H."/>
        </authorList>
    </citation>
    <scope>NUCLEOTIDE SEQUENCE</scope>
    <source>
        <strain evidence="2">CHS0354</strain>
    </source>
</reference>
<evidence type="ECO:0000313" key="3">
    <source>
        <dbReference type="Proteomes" id="UP001195483"/>
    </source>
</evidence>
<dbReference type="AlphaFoldDB" id="A0AAE0T341"/>
<name>A0AAE0T341_9BIVA</name>
<protein>
    <submittedName>
        <fullName evidence="2">Uncharacterized protein</fullName>
    </submittedName>
</protein>
<dbReference type="EMBL" id="JAEAOA010000480">
    <property type="protein sequence ID" value="KAK3602333.1"/>
    <property type="molecule type" value="Genomic_DNA"/>
</dbReference>
<feature type="compositionally biased region" description="Polar residues" evidence="1">
    <location>
        <begin position="284"/>
        <end position="295"/>
    </location>
</feature>
<sequence length="304" mass="34351">MRFIYITGGSRFENQPHIDYAVVGETFIVRSWSLNDASLSITIKEGDMVRLSASFKAGTYAIAEDKKNRLVLKHNIADKEVSLIFDKVGNEDEGQYEMKENYNKSNGETHANKDDTWIFRLKVLKPDEIKRVNVGENVSIMRLNKSNTTFLRLYHNDQFVAVLKDTDCDLNYTSPLYGRLRCERDKAENRYMIELQNVKQNDAGLYRVNVDGYDTGRCFLNITDLTATSKSSSVTSNTVEELFPHAISSVIGTSVVSRLSTITIQDSTEAFYYSQLSTESLSATAKSSSPQNISNPGEYRYNNG</sequence>
<evidence type="ECO:0000256" key="1">
    <source>
        <dbReference type="SAM" id="MobiDB-lite"/>
    </source>
</evidence>
<reference evidence="2" key="2">
    <citation type="journal article" date="2021" name="Genome Biol. Evol.">
        <title>Developing a high-quality reference genome for a parasitic bivalve with doubly uniparental inheritance (Bivalvia: Unionida).</title>
        <authorList>
            <person name="Smith C.H."/>
        </authorList>
    </citation>
    <scope>NUCLEOTIDE SEQUENCE</scope>
    <source>
        <strain evidence="2">CHS0354</strain>
        <tissue evidence="2">Mantle</tissue>
    </source>
</reference>
<accession>A0AAE0T341</accession>
<proteinExistence type="predicted"/>
<keyword evidence="3" id="KW-1185">Reference proteome</keyword>
<comment type="caution">
    <text evidence="2">The sequence shown here is derived from an EMBL/GenBank/DDBJ whole genome shotgun (WGS) entry which is preliminary data.</text>
</comment>
<organism evidence="2 3">
    <name type="scientific">Potamilus streckersoni</name>
    <dbReference type="NCBI Taxonomy" id="2493646"/>
    <lineage>
        <taxon>Eukaryota</taxon>
        <taxon>Metazoa</taxon>
        <taxon>Spiralia</taxon>
        <taxon>Lophotrochozoa</taxon>
        <taxon>Mollusca</taxon>
        <taxon>Bivalvia</taxon>
        <taxon>Autobranchia</taxon>
        <taxon>Heteroconchia</taxon>
        <taxon>Palaeoheterodonta</taxon>
        <taxon>Unionida</taxon>
        <taxon>Unionoidea</taxon>
        <taxon>Unionidae</taxon>
        <taxon>Ambleminae</taxon>
        <taxon>Lampsilini</taxon>
        <taxon>Potamilus</taxon>
    </lineage>
</organism>